<protein>
    <recommendedName>
        <fullName evidence="5">Transposase (Putative), gypsy type</fullName>
    </recommendedName>
</protein>
<evidence type="ECO:0000256" key="3">
    <source>
        <dbReference type="SAM" id="SignalP"/>
    </source>
</evidence>
<accession>A0A699GR96</accession>
<evidence type="ECO:0000256" key="2">
    <source>
        <dbReference type="SAM" id="MobiDB-lite"/>
    </source>
</evidence>
<sequence length="714" mass="78531">MVKFRCLRLLTNVLFRLIVLIPSSSTPVTTVSSEGNITGSIDRLFDEGDGVEKEHSTEGGDYVALTETIIELVNEEVVEVPRRLKEKRKATRDASGSTLPPKKLREDYDTFGASASTGGKSRDVIQSLLDSSSLSVEIKVTTAATMPLVTSSVTPTPERERGDCTDSVSGPNLLTIPSVARFVISLDLSHRSDTYVVDVEVSSLVRSAVLDPSVMITVVTTTAVMETSLVLMPKAKAKPVNPTLFGDCMSSNEHDVAGPSSLVHPDLSADFFYVVHDLNPETLHRLAPSALFSLLRTIKYDQLYVEFNMGATRQTCFGDEVWMRAEHTLRKKKILKEEFAQQTNLLKERDAEIARLRSQLSLKEAEAAKAIRLRSHVANIEATEALHAGKLNLLKKRNSSLEAKMRAFEEKVAALESAASVRENEFSSLAAITDQLSHDFSLLQTAFNYLLKLFLGSLKRVSLLETTCAGLRNQVAGYERFKEQIEAEQDEQVRVLTEKVAEVDANFMRMALQLDDEFYPSFLTMIAGRRWILRKSIGQAVHKGMQDGLAIDIEHGKAGRALSDVAAYNPSADANYIAAVSALRNVDFPFSTLLASQKDASIADIIDSLRLEGLAVEAPDAGELQPSHEQLMFPIQRPKDNVILGETSLSFSLDVIRNRIQRIRGDAEARRLSLSDAMVPLIEHLSSDNLLGEASTSRVTATTDAVRTLSTTFA</sequence>
<keyword evidence="1" id="KW-0175">Coiled coil</keyword>
<evidence type="ECO:0008006" key="5">
    <source>
        <dbReference type="Google" id="ProtNLM"/>
    </source>
</evidence>
<feature type="coiled-coil region" evidence="1">
    <location>
        <begin position="346"/>
        <end position="425"/>
    </location>
</feature>
<comment type="caution">
    <text evidence="4">The sequence shown here is derived from an EMBL/GenBank/DDBJ whole genome shotgun (WGS) entry which is preliminary data.</text>
</comment>
<keyword evidence="3" id="KW-0732">Signal</keyword>
<dbReference type="AlphaFoldDB" id="A0A699GR96"/>
<evidence type="ECO:0000313" key="4">
    <source>
        <dbReference type="EMBL" id="GEV62178.1"/>
    </source>
</evidence>
<reference evidence="4" key="1">
    <citation type="journal article" date="2019" name="Sci. Rep.">
        <title>Draft genome of Tanacetum cinerariifolium, the natural source of mosquito coil.</title>
        <authorList>
            <person name="Yamashiro T."/>
            <person name="Shiraishi A."/>
            <person name="Satake H."/>
            <person name="Nakayama K."/>
        </authorList>
    </citation>
    <scope>NUCLEOTIDE SEQUENCE</scope>
</reference>
<gene>
    <name evidence="4" type="ORF">Tci_134155</name>
</gene>
<feature type="region of interest" description="Disordered" evidence="2">
    <location>
        <begin position="86"/>
        <end position="119"/>
    </location>
</feature>
<feature type="signal peptide" evidence="3">
    <location>
        <begin position="1"/>
        <end position="25"/>
    </location>
</feature>
<organism evidence="4">
    <name type="scientific">Tanacetum cinerariifolium</name>
    <name type="common">Dalmatian daisy</name>
    <name type="synonym">Chrysanthemum cinerariifolium</name>
    <dbReference type="NCBI Taxonomy" id="118510"/>
    <lineage>
        <taxon>Eukaryota</taxon>
        <taxon>Viridiplantae</taxon>
        <taxon>Streptophyta</taxon>
        <taxon>Embryophyta</taxon>
        <taxon>Tracheophyta</taxon>
        <taxon>Spermatophyta</taxon>
        <taxon>Magnoliopsida</taxon>
        <taxon>eudicotyledons</taxon>
        <taxon>Gunneridae</taxon>
        <taxon>Pentapetalae</taxon>
        <taxon>asterids</taxon>
        <taxon>campanulids</taxon>
        <taxon>Asterales</taxon>
        <taxon>Asteraceae</taxon>
        <taxon>Asteroideae</taxon>
        <taxon>Anthemideae</taxon>
        <taxon>Anthemidinae</taxon>
        <taxon>Tanacetum</taxon>
    </lineage>
</organism>
<dbReference type="EMBL" id="BKCJ010029006">
    <property type="protein sequence ID" value="GEV62178.1"/>
    <property type="molecule type" value="Genomic_DNA"/>
</dbReference>
<name>A0A699GR96_TANCI</name>
<proteinExistence type="predicted"/>
<feature type="chain" id="PRO_5025571875" description="Transposase (Putative), gypsy type" evidence="3">
    <location>
        <begin position="26"/>
        <end position="714"/>
    </location>
</feature>
<evidence type="ECO:0000256" key="1">
    <source>
        <dbReference type="SAM" id="Coils"/>
    </source>
</evidence>